<evidence type="ECO:0000313" key="2">
    <source>
        <dbReference type="Proteomes" id="UP000448943"/>
    </source>
</evidence>
<comment type="caution">
    <text evidence="1">The sequence shown here is derived from an EMBL/GenBank/DDBJ whole genome shotgun (WGS) entry which is preliminary data.</text>
</comment>
<name>A0A6N9Q7D5_9BACL</name>
<dbReference type="Proteomes" id="UP000448943">
    <property type="component" value="Unassembled WGS sequence"/>
</dbReference>
<dbReference type="AlphaFoldDB" id="A0A6N9Q7D5"/>
<evidence type="ECO:0000313" key="1">
    <source>
        <dbReference type="EMBL" id="NBI30777.1"/>
    </source>
</evidence>
<dbReference type="Pfam" id="PF04883">
    <property type="entry name" value="HK97-gp10_like"/>
    <property type="match status" value="1"/>
</dbReference>
<dbReference type="RefSeq" id="WP_160647588.1">
    <property type="nucleotide sequence ID" value="NZ_SIJB01000041.1"/>
</dbReference>
<proteinExistence type="predicted"/>
<sequence length="133" mass="14989">MDFQLDTSQLLRGLNLAEKNIRERAIDGMQKAADDLLKESQKLAPKKSGNLRMSAKVKVFVRGNTVTAEVIYTATTTTKSGWKYNYALKLHEMGKFKNPSTPGTTPKFLSRPLKAKYAKYMSDVANEIRRETS</sequence>
<dbReference type="EMBL" id="SIJB01000041">
    <property type="protein sequence ID" value="NBI30777.1"/>
    <property type="molecule type" value="Genomic_DNA"/>
</dbReference>
<dbReference type="OrthoDB" id="2476432at2"/>
<protein>
    <submittedName>
        <fullName evidence="1">HK97 gp10 family phage protein</fullName>
    </submittedName>
</protein>
<dbReference type="InterPro" id="IPR010064">
    <property type="entry name" value="HK97-gp10_tail"/>
</dbReference>
<gene>
    <name evidence="1" type="ORF">ERL59_17640</name>
</gene>
<accession>A0A6N9Q7D5</accession>
<keyword evidence="2" id="KW-1185">Reference proteome</keyword>
<reference evidence="1 2" key="1">
    <citation type="submission" date="2019-01" db="EMBL/GenBank/DDBJ databases">
        <title>Chengkuizengella sp. nov., isolated from deep-sea sediment of East Pacific Ocean.</title>
        <authorList>
            <person name="Yang J."/>
            <person name="Lai Q."/>
            <person name="Shao Z."/>
        </authorList>
    </citation>
    <scope>NUCLEOTIDE SEQUENCE [LARGE SCALE GENOMIC DNA]</scope>
    <source>
        <strain evidence="1 2">YPA3-1-1</strain>
    </source>
</reference>
<organism evidence="1 2">
    <name type="scientific">Chengkuizengella marina</name>
    <dbReference type="NCBI Taxonomy" id="2507566"/>
    <lineage>
        <taxon>Bacteria</taxon>
        <taxon>Bacillati</taxon>
        <taxon>Bacillota</taxon>
        <taxon>Bacilli</taxon>
        <taxon>Bacillales</taxon>
        <taxon>Paenibacillaceae</taxon>
        <taxon>Chengkuizengella</taxon>
    </lineage>
</organism>